<dbReference type="Proteomes" id="UP000314987">
    <property type="component" value="Unassembled WGS sequence"/>
</dbReference>
<comment type="similarity">
    <text evidence="1">Belongs to the GARIN family.</text>
</comment>
<evidence type="ECO:0000256" key="2">
    <source>
        <dbReference type="SAM" id="MobiDB-lite"/>
    </source>
</evidence>
<dbReference type="Pfam" id="PF12480">
    <property type="entry name" value="GARIL_Rab2_bd"/>
    <property type="match status" value="1"/>
</dbReference>
<dbReference type="PANTHER" id="PTHR22574">
    <property type="match status" value="1"/>
</dbReference>
<reference evidence="5" key="1">
    <citation type="submission" date="2018-12" db="EMBL/GenBank/DDBJ databases">
        <authorList>
            <person name="Yazar S."/>
        </authorList>
    </citation>
    <scope>NUCLEOTIDE SEQUENCE [LARGE SCALE GENOMIC DNA]</scope>
</reference>
<feature type="compositionally biased region" description="Polar residues" evidence="2">
    <location>
        <begin position="176"/>
        <end position="185"/>
    </location>
</feature>
<dbReference type="AlphaFoldDB" id="A0A4X2M6H5"/>
<dbReference type="GO" id="GO:0005634">
    <property type="term" value="C:nucleus"/>
    <property type="evidence" value="ECO:0007669"/>
    <property type="project" value="TreeGrafter"/>
</dbReference>
<keyword evidence="5" id="KW-1185">Reference proteome</keyword>
<reference evidence="4" key="2">
    <citation type="submission" date="2025-08" db="UniProtKB">
        <authorList>
            <consortium name="Ensembl"/>
        </authorList>
    </citation>
    <scope>IDENTIFICATION</scope>
</reference>
<feature type="region of interest" description="Disordered" evidence="2">
    <location>
        <begin position="164"/>
        <end position="189"/>
    </location>
</feature>
<dbReference type="InterPro" id="IPR022168">
    <property type="entry name" value="GARIL-like_Rab2B-bd"/>
</dbReference>
<feature type="domain" description="Golgi associated RAB2 interactor protein-like Rab2B-binding" evidence="3">
    <location>
        <begin position="81"/>
        <end position="142"/>
    </location>
</feature>
<dbReference type="PANTHER" id="PTHR22574:SF5">
    <property type="entry name" value="GOLGI-ASSOCIATED RAB2 INTERACTOR PROTEIN 5A"/>
    <property type="match status" value="1"/>
</dbReference>
<evidence type="ECO:0000313" key="5">
    <source>
        <dbReference type="Proteomes" id="UP000314987"/>
    </source>
</evidence>
<proteinExistence type="inferred from homology"/>
<evidence type="ECO:0000256" key="1">
    <source>
        <dbReference type="ARBA" id="ARBA00038379"/>
    </source>
</evidence>
<name>A0A4X2M6H5_VOMUR</name>
<feature type="region of interest" description="Disordered" evidence="2">
    <location>
        <begin position="219"/>
        <end position="265"/>
    </location>
</feature>
<protein>
    <recommendedName>
        <fullName evidence="3">Golgi associated RAB2 interactor protein-like Rab2B-binding domain-containing protein</fullName>
    </recommendedName>
</protein>
<sequence length="265" mass="30139">VPRPLQSTYPRPGRLQRYLCSGEFDQLCDFPMFESNFVQVTRFGEVANKVTMGVAASSPALELPDILLLAGPVPGKGGLQLFELIPLQFVELYIHDEKRQQLKVKLWSGRTFYLQLRARASEDQEFGRWVRLLYRLRFHSDTKVPFTQSPEPKEEEKVSLAWAVGHPGAPGPRHPQTLTPSSSVFPSEGRETPPILWRLDVRCCCRCYCHLPRGARLPPCSPSSKDISPQPGQDTRTYHPSSLPWTPKNRRENSLPGQRQTEHQV</sequence>
<evidence type="ECO:0000313" key="4">
    <source>
        <dbReference type="Ensembl" id="ENSVURP00010029105.1"/>
    </source>
</evidence>
<organism evidence="4 5">
    <name type="scientific">Vombatus ursinus</name>
    <name type="common">Common wombat</name>
    <dbReference type="NCBI Taxonomy" id="29139"/>
    <lineage>
        <taxon>Eukaryota</taxon>
        <taxon>Metazoa</taxon>
        <taxon>Chordata</taxon>
        <taxon>Craniata</taxon>
        <taxon>Vertebrata</taxon>
        <taxon>Euteleostomi</taxon>
        <taxon>Mammalia</taxon>
        <taxon>Metatheria</taxon>
        <taxon>Diprotodontia</taxon>
        <taxon>Vombatidae</taxon>
        <taxon>Vombatus</taxon>
    </lineage>
</organism>
<feature type="compositionally biased region" description="Polar residues" evidence="2">
    <location>
        <begin position="222"/>
        <end position="244"/>
    </location>
</feature>
<evidence type="ECO:0000259" key="3">
    <source>
        <dbReference type="Pfam" id="PF12480"/>
    </source>
</evidence>
<dbReference type="GeneTree" id="ENSGT00940000162319"/>
<dbReference type="Ensembl" id="ENSVURT00010033162.1">
    <property type="protein sequence ID" value="ENSVURP00010029105.1"/>
    <property type="gene ID" value="ENSVURG00010022285.1"/>
</dbReference>
<reference evidence="4" key="3">
    <citation type="submission" date="2025-09" db="UniProtKB">
        <authorList>
            <consortium name="Ensembl"/>
        </authorList>
    </citation>
    <scope>IDENTIFICATION</scope>
</reference>
<accession>A0A4X2M6H5</accession>